<dbReference type="CDD" id="cd01335">
    <property type="entry name" value="Radical_SAM"/>
    <property type="match status" value="1"/>
</dbReference>
<dbReference type="SFLD" id="SFLDS00029">
    <property type="entry name" value="Radical_SAM"/>
    <property type="match status" value="1"/>
</dbReference>
<dbReference type="InterPro" id="IPR050377">
    <property type="entry name" value="Radical_SAM_PqqE_MftC-like"/>
</dbReference>
<evidence type="ECO:0000256" key="2">
    <source>
        <dbReference type="ARBA" id="ARBA00022723"/>
    </source>
</evidence>
<sequence length="321" mass="35057">MNLQEEVVDADQDLSWLSRLSFLWLEITSKCNLRCSHCYAESGPNLPIAQGMPCKDWQHALDEGFTAGCRSMQFIGGEPTLSPDLPKFIEYARRIGYEFVEVFTNGTLLNTPRGNRLMKIFLDGRVNLAFSAYSANKIDHETVTKTSGSFDKTLSGIQKAIEAGIPVRVGVIATDGDLEDVEKTKALLQGMGVESIGIDYIRGIGRGTSDANEQAPEKELCGQCWKGKLCVKPDGTVTPCVFSSFARLGNVKEGLLPILNGEELHRFRKDNREIESTRNSERNGVSDCLPICAPPCPPECYPSCSPCTPDCGPGQCGPQAP</sequence>
<dbReference type="InterPro" id="IPR007197">
    <property type="entry name" value="rSAM"/>
</dbReference>
<dbReference type="CDD" id="cd21109">
    <property type="entry name" value="SPASM"/>
    <property type="match status" value="1"/>
</dbReference>
<name>A0A2H0RIP1_9BACT</name>
<dbReference type="GO" id="GO:0003824">
    <property type="term" value="F:catalytic activity"/>
    <property type="evidence" value="ECO:0007669"/>
    <property type="project" value="InterPro"/>
</dbReference>
<dbReference type="Pfam" id="PF04055">
    <property type="entry name" value="Radical_SAM"/>
    <property type="match status" value="1"/>
</dbReference>
<feature type="domain" description="Radical SAM core" evidence="5">
    <location>
        <begin position="17"/>
        <end position="234"/>
    </location>
</feature>
<dbReference type="InterPro" id="IPR013785">
    <property type="entry name" value="Aldolase_TIM"/>
</dbReference>
<keyword evidence="4" id="KW-0411">Iron-sulfur</keyword>
<reference evidence="6 7" key="1">
    <citation type="submission" date="2017-09" db="EMBL/GenBank/DDBJ databases">
        <title>Depth-based differentiation of microbial function through sediment-hosted aquifers and enrichment of novel symbionts in the deep terrestrial subsurface.</title>
        <authorList>
            <person name="Probst A.J."/>
            <person name="Ladd B."/>
            <person name="Jarett J.K."/>
            <person name="Geller-Mcgrath D.E."/>
            <person name="Sieber C.M."/>
            <person name="Emerson J.B."/>
            <person name="Anantharaman K."/>
            <person name="Thomas B.C."/>
            <person name="Malmstrom R."/>
            <person name="Stieglmeier M."/>
            <person name="Klingl A."/>
            <person name="Woyke T."/>
            <person name="Ryan C.M."/>
            <person name="Banfield J.F."/>
        </authorList>
    </citation>
    <scope>NUCLEOTIDE SEQUENCE [LARGE SCALE GENOMIC DNA]</scope>
    <source>
        <strain evidence="6">CG10_big_fil_rev_8_21_14_0_10_49_38</strain>
    </source>
</reference>
<dbReference type="SFLD" id="SFLDG01386">
    <property type="entry name" value="main_SPASM_domain-containing"/>
    <property type="match status" value="1"/>
</dbReference>
<evidence type="ECO:0000313" key="7">
    <source>
        <dbReference type="Proteomes" id="UP000230431"/>
    </source>
</evidence>
<dbReference type="PANTHER" id="PTHR11228">
    <property type="entry name" value="RADICAL SAM DOMAIN PROTEIN"/>
    <property type="match status" value="1"/>
</dbReference>
<dbReference type="GO" id="GO:0046872">
    <property type="term" value="F:metal ion binding"/>
    <property type="evidence" value="ECO:0007669"/>
    <property type="project" value="UniProtKB-KW"/>
</dbReference>
<dbReference type="Pfam" id="PF13186">
    <property type="entry name" value="SPASM"/>
    <property type="match status" value="1"/>
</dbReference>
<dbReference type="SUPFAM" id="SSF102114">
    <property type="entry name" value="Radical SAM enzymes"/>
    <property type="match status" value="1"/>
</dbReference>
<evidence type="ECO:0000313" key="6">
    <source>
        <dbReference type="EMBL" id="PIR46409.1"/>
    </source>
</evidence>
<keyword evidence="3" id="KW-0408">Iron</keyword>
<evidence type="ECO:0000256" key="1">
    <source>
        <dbReference type="ARBA" id="ARBA00022691"/>
    </source>
</evidence>
<evidence type="ECO:0000259" key="5">
    <source>
        <dbReference type="PROSITE" id="PS51918"/>
    </source>
</evidence>
<dbReference type="InterPro" id="IPR023885">
    <property type="entry name" value="4Fe4S-binding_SPASM_dom"/>
</dbReference>
<dbReference type="PROSITE" id="PS51918">
    <property type="entry name" value="RADICAL_SAM"/>
    <property type="match status" value="1"/>
</dbReference>
<dbReference type="Proteomes" id="UP000230431">
    <property type="component" value="Unassembled WGS sequence"/>
</dbReference>
<comment type="caution">
    <text evidence="6">The sequence shown here is derived from an EMBL/GenBank/DDBJ whole genome shotgun (WGS) entry which is preliminary data.</text>
</comment>
<dbReference type="InterPro" id="IPR058240">
    <property type="entry name" value="rSAM_sf"/>
</dbReference>
<protein>
    <submittedName>
        <fullName evidence="6">Radical SAM protein</fullName>
    </submittedName>
</protein>
<dbReference type="GO" id="GO:0051536">
    <property type="term" value="F:iron-sulfur cluster binding"/>
    <property type="evidence" value="ECO:0007669"/>
    <property type="project" value="UniProtKB-KW"/>
</dbReference>
<evidence type="ECO:0000256" key="3">
    <source>
        <dbReference type="ARBA" id="ARBA00023004"/>
    </source>
</evidence>
<dbReference type="AlphaFoldDB" id="A0A2H0RIP1"/>
<dbReference type="PANTHER" id="PTHR11228:SF34">
    <property type="entry name" value="TUNGSTEN-CONTAINING ALDEHYDE FERREDOXIN OXIDOREDUCTASE COFACTOR MODIFYING PROTEIN"/>
    <property type="match status" value="1"/>
</dbReference>
<dbReference type="Gene3D" id="3.20.20.70">
    <property type="entry name" value="Aldolase class I"/>
    <property type="match status" value="1"/>
</dbReference>
<dbReference type="EMBL" id="PCYK01000003">
    <property type="protein sequence ID" value="PIR46409.1"/>
    <property type="molecule type" value="Genomic_DNA"/>
</dbReference>
<keyword evidence="2" id="KW-0479">Metal-binding</keyword>
<evidence type="ECO:0000256" key="4">
    <source>
        <dbReference type="ARBA" id="ARBA00023014"/>
    </source>
</evidence>
<accession>A0A2H0RIP1</accession>
<organism evidence="6 7">
    <name type="scientific">Candidatus Vogelbacteria bacterium CG10_big_fil_rev_8_21_14_0_10_49_38</name>
    <dbReference type="NCBI Taxonomy" id="1975043"/>
    <lineage>
        <taxon>Bacteria</taxon>
        <taxon>Candidatus Vogeliibacteriota</taxon>
    </lineage>
</organism>
<keyword evidence="1" id="KW-0949">S-adenosyl-L-methionine</keyword>
<dbReference type="SFLD" id="SFLDG01067">
    <property type="entry name" value="SPASM/twitch_domain_containing"/>
    <property type="match status" value="1"/>
</dbReference>
<gene>
    <name evidence="6" type="ORF">COV08_00555</name>
</gene>
<proteinExistence type="predicted"/>